<protein>
    <submittedName>
        <fullName evidence="1">Unnamed protein product</fullName>
    </submittedName>
</protein>
<evidence type="ECO:0000313" key="2">
    <source>
        <dbReference type="Proteomes" id="UP001165083"/>
    </source>
</evidence>
<dbReference type="Proteomes" id="UP001165083">
    <property type="component" value="Unassembled WGS sequence"/>
</dbReference>
<sequence length="146" mass="16643">MVGLASTGSLEHLQQLYQLFPPLQEDHIIWKETWGGALQSACEYDNLSALRWLMEHPLGRGVDKNNVALGHCYHIAIAKSHVRVMKYLNETTHLIVAWLTNTSIRHGNSESLRWCVDHDLVNDQEAFSSIIDYAALNGRLDILQFF</sequence>
<dbReference type="SUPFAM" id="SSF140860">
    <property type="entry name" value="Pseudo ankyrin repeat-like"/>
    <property type="match status" value="1"/>
</dbReference>
<evidence type="ECO:0000313" key="1">
    <source>
        <dbReference type="EMBL" id="GMF26310.1"/>
    </source>
</evidence>
<dbReference type="Gene3D" id="1.25.40.20">
    <property type="entry name" value="Ankyrin repeat-containing domain"/>
    <property type="match status" value="1"/>
</dbReference>
<dbReference type="EMBL" id="BSXW01000598">
    <property type="protein sequence ID" value="GMF26310.1"/>
    <property type="molecule type" value="Genomic_DNA"/>
</dbReference>
<organism evidence="1 2">
    <name type="scientific">Phytophthora lilii</name>
    <dbReference type="NCBI Taxonomy" id="2077276"/>
    <lineage>
        <taxon>Eukaryota</taxon>
        <taxon>Sar</taxon>
        <taxon>Stramenopiles</taxon>
        <taxon>Oomycota</taxon>
        <taxon>Peronosporomycetes</taxon>
        <taxon>Peronosporales</taxon>
        <taxon>Peronosporaceae</taxon>
        <taxon>Phytophthora</taxon>
    </lineage>
</organism>
<comment type="caution">
    <text evidence="1">The sequence shown here is derived from an EMBL/GenBank/DDBJ whole genome shotgun (WGS) entry which is preliminary data.</text>
</comment>
<name>A0A9W6WT81_9STRA</name>
<gene>
    <name evidence="1" type="ORF">Plil01_001094200</name>
</gene>
<proteinExistence type="predicted"/>
<dbReference type="InterPro" id="IPR036770">
    <property type="entry name" value="Ankyrin_rpt-contain_sf"/>
</dbReference>
<accession>A0A9W6WT81</accession>
<dbReference type="AlphaFoldDB" id="A0A9W6WT81"/>
<keyword evidence="2" id="KW-1185">Reference proteome</keyword>
<reference evidence="1" key="1">
    <citation type="submission" date="2023-04" db="EMBL/GenBank/DDBJ databases">
        <title>Phytophthora lilii NBRC 32176.</title>
        <authorList>
            <person name="Ichikawa N."/>
            <person name="Sato H."/>
            <person name="Tonouchi N."/>
        </authorList>
    </citation>
    <scope>NUCLEOTIDE SEQUENCE</scope>
    <source>
        <strain evidence="1">NBRC 32176</strain>
    </source>
</reference>